<organism evidence="3 4">
    <name type="scientific">Bernardetia litoralis (strain ATCC 23117 / DSM 6794 / NBRC 15988 / NCIMB 1366 / Fx l1 / Sio-4)</name>
    <name type="common">Flexibacter litoralis</name>
    <dbReference type="NCBI Taxonomy" id="880071"/>
    <lineage>
        <taxon>Bacteria</taxon>
        <taxon>Pseudomonadati</taxon>
        <taxon>Bacteroidota</taxon>
        <taxon>Cytophagia</taxon>
        <taxon>Cytophagales</taxon>
        <taxon>Bernardetiaceae</taxon>
        <taxon>Bernardetia</taxon>
    </lineage>
</organism>
<protein>
    <submittedName>
        <fullName evidence="3">Uncharacterized protein</fullName>
    </submittedName>
</protein>
<reference evidence="4" key="1">
    <citation type="submission" date="2012-06" db="EMBL/GenBank/DDBJ databases">
        <title>The complete genome of Flexibacter litoralis DSM 6794.</title>
        <authorList>
            <person name="Lucas S."/>
            <person name="Copeland A."/>
            <person name="Lapidus A."/>
            <person name="Glavina del Rio T."/>
            <person name="Dalin E."/>
            <person name="Tice H."/>
            <person name="Bruce D."/>
            <person name="Goodwin L."/>
            <person name="Pitluck S."/>
            <person name="Peters L."/>
            <person name="Ovchinnikova G."/>
            <person name="Lu M."/>
            <person name="Kyrpides N."/>
            <person name="Mavromatis K."/>
            <person name="Ivanova N."/>
            <person name="Brettin T."/>
            <person name="Detter J.C."/>
            <person name="Han C."/>
            <person name="Larimer F."/>
            <person name="Land M."/>
            <person name="Hauser L."/>
            <person name="Markowitz V."/>
            <person name="Cheng J.-F."/>
            <person name="Hugenholtz P."/>
            <person name="Woyke T."/>
            <person name="Wu D."/>
            <person name="Spring S."/>
            <person name="Lang E."/>
            <person name="Kopitz M."/>
            <person name="Brambilla E."/>
            <person name="Klenk H.-P."/>
            <person name="Eisen J.A."/>
        </authorList>
    </citation>
    <scope>NUCLEOTIDE SEQUENCE [LARGE SCALE GENOMIC DNA]</scope>
    <source>
        <strain evidence="4">ATCC 23117 / DSM 6794 / NBRC 15988 / NCIMB 1366 / Sio-4</strain>
    </source>
</reference>
<feature type="coiled-coil region" evidence="1">
    <location>
        <begin position="115"/>
        <end position="145"/>
    </location>
</feature>
<name>I4AEY9_BERLS</name>
<dbReference type="HOGENOM" id="CLU_1473121_0_0_10"/>
<dbReference type="AlphaFoldDB" id="I4AEY9"/>
<keyword evidence="4" id="KW-1185">Reference proteome</keyword>
<proteinExistence type="predicted"/>
<dbReference type="Proteomes" id="UP000006054">
    <property type="component" value="Chromosome"/>
</dbReference>
<feature type="transmembrane region" description="Helical" evidence="2">
    <location>
        <begin position="158"/>
        <end position="179"/>
    </location>
</feature>
<dbReference type="PATRIC" id="fig|880071.3.peg.14"/>
<dbReference type="EMBL" id="CP003345">
    <property type="protein sequence ID" value="AFM02524.1"/>
    <property type="molecule type" value="Genomic_DNA"/>
</dbReference>
<dbReference type="RefSeq" id="WP_014795993.1">
    <property type="nucleotide sequence ID" value="NC_018018.1"/>
</dbReference>
<dbReference type="STRING" id="880071.Fleli_0012"/>
<keyword evidence="2" id="KW-0472">Membrane</keyword>
<dbReference type="KEGG" id="fli:Fleli_0012"/>
<keyword evidence="2" id="KW-0812">Transmembrane</keyword>
<gene>
    <name evidence="3" type="ordered locus">Fleli_0012</name>
</gene>
<sequence length="183" mass="21150" precursor="true">MKNYNLFTLYSILFFLFLFVSMPVFSQERGQMQRVGCICRDGVRQNTIGMGACSGHKGVKFWLYAEVSIYQQYANDLPAIPDSDLVQLTPEEARQIAKSIAKEVTETLPILYDGNKKETEENSLIEEERRELEKLKEENRQQQGIISTPSKRFEVLDFFIPFVMVLVVILLFLLIVMVIKKVL</sequence>
<evidence type="ECO:0000256" key="1">
    <source>
        <dbReference type="SAM" id="Coils"/>
    </source>
</evidence>
<evidence type="ECO:0000313" key="3">
    <source>
        <dbReference type="EMBL" id="AFM02524.1"/>
    </source>
</evidence>
<keyword evidence="1" id="KW-0175">Coiled coil</keyword>
<dbReference type="OrthoDB" id="948340at2"/>
<evidence type="ECO:0000313" key="4">
    <source>
        <dbReference type="Proteomes" id="UP000006054"/>
    </source>
</evidence>
<accession>I4AEY9</accession>
<evidence type="ECO:0000256" key="2">
    <source>
        <dbReference type="SAM" id="Phobius"/>
    </source>
</evidence>
<keyword evidence="2" id="KW-1133">Transmembrane helix</keyword>